<keyword evidence="3 6" id="KW-0418">Kinase</keyword>
<dbReference type="InterPro" id="IPR018485">
    <property type="entry name" value="FGGY_C"/>
</dbReference>
<dbReference type="PANTHER" id="PTHR43095">
    <property type="entry name" value="SUGAR KINASE"/>
    <property type="match status" value="1"/>
</dbReference>
<evidence type="ECO:0000256" key="3">
    <source>
        <dbReference type="ARBA" id="ARBA00022777"/>
    </source>
</evidence>
<gene>
    <name evidence="6" type="ORF">JZO67_001886</name>
</gene>
<dbReference type="Pfam" id="PF00370">
    <property type="entry name" value="FGGY_N"/>
    <property type="match status" value="1"/>
</dbReference>
<comment type="similarity">
    <text evidence="1">Belongs to the FGGY kinase family.</text>
</comment>
<organism evidence="6 7">
    <name type="scientific">Candidatus Enterococcus ferrettii</name>
    <dbReference type="NCBI Taxonomy" id="2815324"/>
    <lineage>
        <taxon>Bacteria</taxon>
        <taxon>Bacillati</taxon>
        <taxon>Bacillota</taxon>
        <taxon>Bacilli</taxon>
        <taxon>Lactobacillales</taxon>
        <taxon>Enterococcaceae</taxon>
        <taxon>Enterococcus</taxon>
    </lineage>
</organism>
<evidence type="ECO:0000256" key="1">
    <source>
        <dbReference type="ARBA" id="ARBA00009156"/>
    </source>
</evidence>
<reference evidence="6 7" key="1">
    <citation type="submission" date="2024-02" db="EMBL/GenBank/DDBJ databases">
        <title>The Genome Sequence of Enterococcus sp. DIV0159.</title>
        <authorList>
            <person name="Earl A."/>
            <person name="Manson A."/>
            <person name="Gilmore M."/>
            <person name="Sanders J."/>
            <person name="Shea T."/>
            <person name="Howe W."/>
            <person name="Livny J."/>
            <person name="Cuomo C."/>
            <person name="Neafsey D."/>
            <person name="Birren B."/>
        </authorList>
    </citation>
    <scope>NUCLEOTIDE SEQUENCE [LARGE SCALE GENOMIC DNA]</scope>
    <source>
        <strain evidence="6 7">665A</strain>
    </source>
</reference>
<dbReference type="InterPro" id="IPR043129">
    <property type="entry name" value="ATPase_NBD"/>
</dbReference>
<dbReference type="CDD" id="cd07809">
    <property type="entry name" value="ASKHA_NBD_FGGY_BaXK-like"/>
    <property type="match status" value="1"/>
</dbReference>
<evidence type="ECO:0000313" key="6">
    <source>
        <dbReference type="EMBL" id="MEO1769935.1"/>
    </source>
</evidence>
<dbReference type="Pfam" id="PF02782">
    <property type="entry name" value="FGGY_C"/>
    <property type="match status" value="1"/>
</dbReference>
<feature type="domain" description="Carbohydrate kinase FGGY C-terminal" evidence="5">
    <location>
        <begin position="303"/>
        <end position="499"/>
    </location>
</feature>
<dbReference type="InterPro" id="IPR050406">
    <property type="entry name" value="FGGY_Carb_Kinase"/>
</dbReference>
<dbReference type="PANTHER" id="PTHR43095:SF5">
    <property type="entry name" value="XYLULOSE KINASE"/>
    <property type="match status" value="1"/>
</dbReference>
<keyword evidence="2" id="KW-0808">Transferase</keyword>
<name>A0ABV0EMS7_9ENTE</name>
<sequence>MTCTYINYILGLSNSGNKEAIPIKTEEKMVQTKLDIMDGRTALGIEFGSTRIKAVLIGSDLTPVAAGSYEWENKLEEGIWTYSLEDIWKGLRVSYRKMAAEVFEKYGETLTKIGSIGFSAMMHGYMVFDQQDELLVPFRTWRNAITSEAEEQLTAAFHYNIPQRWSIAHLYQAILNGEEHIANITFLTTLAGYIHWQLTGQKVLGVGDASGMFPINSSTKNYDQTMLNIFKDLAEKEDFTKELQELLPKVLLAGESAGILTQEGAYLLDPTGTLQPGIPLCPPEGDAGTGMVATNSVGQRTGNVSAGTSAFAMIVLEEELKEVHPEIDLVTTPAGDLVAMVHTNNCSSEINAWVKLFKEFAESLGLEISREKLYDTLFTKALEGAPDCGGLLSYGYYSGENITGLNEGRPLFVRTPESDFSLANFMRLHLSSAFGAMRIGMEILKKEQIQIDKLVGHGGIFKTPEVGQRILAAAMEAPVTVLETAGEGGAWGIALLAAYRISEEQLSLAEFLEQKVFAGSEGITVIPTEEELQGYAEFTDRYLTGLPIEKAAIDGLK</sequence>
<accession>A0ABV0EMS7</accession>
<evidence type="ECO:0000259" key="4">
    <source>
        <dbReference type="Pfam" id="PF00370"/>
    </source>
</evidence>
<dbReference type="Gene3D" id="3.30.420.40">
    <property type="match status" value="2"/>
</dbReference>
<evidence type="ECO:0000256" key="2">
    <source>
        <dbReference type="ARBA" id="ARBA00022679"/>
    </source>
</evidence>
<evidence type="ECO:0000259" key="5">
    <source>
        <dbReference type="Pfam" id="PF02782"/>
    </source>
</evidence>
<dbReference type="GO" id="GO:0016301">
    <property type="term" value="F:kinase activity"/>
    <property type="evidence" value="ECO:0007669"/>
    <property type="project" value="UniProtKB-KW"/>
</dbReference>
<protein>
    <submittedName>
        <fullName evidence="6">Carbohydrate kinase, FGGY family protein</fullName>
    </submittedName>
</protein>
<comment type="caution">
    <text evidence="6">The sequence shown here is derived from an EMBL/GenBank/DDBJ whole genome shotgun (WGS) entry which is preliminary data.</text>
</comment>
<feature type="domain" description="Carbohydrate kinase FGGY N-terminal" evidence="4">
    <location>
        <begin position="42"/>
        <end position="267"/>
    </location>
</feature>
<dbReference type="InterPro" id="IPR018484">
    <property type="entry name" value="FGGY_N"/>
</dbReference>
<dbReference type="SUPFAM" id="SSF53067">
    <property type="entry name" value="Actin-like ATPase domain"/>
    <property type="match status" value="2"/>
</dbReference>
<keyword evidence="7" id="KW-1185">Reference proteome</keyword>
<dbReference type="Proteomes" id="UP000664357">
    <property type="component" value="Unassembled WGS sequence"/>
</dbReference>
<evidence type="ECO:0000313" key="7">
    <source>
        <dbReference type="Proteomes" id="UP000664357"/>
    </source>
</evidence>
<dbReference type="EMBL" id="JAFREL020000001">
    <property type="protein sequence ID" value="MEO1769935.1"/>
    <property type="molecule type" value="Genomic_DNA"/>
</dbReference>
<proteinExistence type="inferred from homology"/>